<keyword evidence="5" id="KW-0004">4Fe-4S</keyword>
<dbReference type="CDD" id="cd10030">
    <property type="entry name" value="UDG-F4_TTUDGA_SPO1dp_like"/>
    <property type="match status" value="1"/>
</dbReference>
<reference evidence="13 14" key="1">
    <citation type="journal article" date="2014" name="Genome Announc.">
        <title>Complete Genome Sequence of Amino Acid-Utilizing Eubacterium acidaminophilum al-2 (DSM 3953).</title>
        <authorList>
            <person name="Poehlein A."/>
            <person name="Andreesen J.R."/>
            <person name="Daniel R."/>
        </authorList>
    </citation>
    <scope>NUCLEOTIDE SEQUENCE [LARGE SCALE GENOMIC DNA]</scope>
    <source>
        <strain evidence="13 14">DSM 3953</strain>
    </source>
</reference>
<keyword evidence="6" id="KW-0479">Metal-binding</keyword>
<evidence type="ECO:0000256" key="9">
    <source>
        <dbReference type="ARBA" id="ARBA00023004"/>
    </source>
</evidence>
<dbReference type="InterPro" id="IPR051536">
    <property type="entry name" value="UDG_Type-4/5"/>
</dbReference>
<dbReference type="InterPro" id="IPR005273">
    <property type="entry name" value="Ura-DNA_glyco_family4"/>
</dbReference>
<dbReference type="GO" id="GO:0016779">
    <property type="term" value="F:nucleotidyltransferase activity"/>
    <property type="evidence" value="ECO:0007669"/>
    <property type="project" value="UniProtKB-KW"/>
</dbReference>
<evidence type="ECO:0000256" key="4">
    <source>
        <dbReference type="ARBA" id="ARBA00019403"/>
    </source>
</evidence>
<keyword evidence="9" id="KW-0408">Iron</keyword>
<dbReference type="SMART" id="SM00986">
    <property type="entry name" value="UDG"/>
    <property type="match status" value="1"/>
</dbReference>
<dbReference type="Proteomes" id="UP000019591">
    <property type="component" value="Chromosome"/>
</dbReference>
<feature type="domain" description="Uracil-DNA glycosylase-like" evidence="12">
    <location>
        <begin position="28"/>
        <end position="174"/>
    </location>
</feature>
<dbReference type="PANTHER" id="PTHR33693">
    <property type="entry name" value="TYPE-5 URACIL-DNA GLYCOSYLASE"/>
    <property type="match status" value="1"/>
</dbReference>
<dbReference type="HOGENOM" id="CLU_044815_1_3_9"/>
<dbReference type="eggNOG" id="COG1573">
    <property type="taxonomic scope" value="Bacteria"/>
</dbReference>
<dbReference type="Gene3D" id="3.40.470.10">
    <property type="entry name" value="Uracil-DNA glycosylase-like domain"/>
    <property type="match status" value="1"/>
</dbReference>
<dbReference type="PATRIC" id="fig|1286171.3.peg.14"/>
<gene>
    <name evidence="13" type="ORF">EAL2_c00180</name>
</gene>
<proteinExistence type="inferred from homology"/>
<keyword evidence="13" id="KW-0548">Nucleotidyltransferase</keyword>
<evidence type="ECO:0000256" key="1">
    <source>
        <dbReference type="ARBA" id="ARBA00001400"/>
    </source>
</evidence>
<dbReference type="InterPro" id="IPR005122">
    <property type="entry name" value="Uracil-DNA_glycosylase-like"/>
</dbReference>
<dbReference type="KEGG" id="eac:EAL2_c00180"/>
<organism evidence="13 14">
    <name type="scientific">Peptoclostridium acidaminophilum DSM 3953</name>
    <dbReference type="NCBI Taxonomy" id="1286171"/>
    <lineage>
        <taxon>Bacteria</taxon>
        <taxon>Bacillati</taxon>
        <taxon>Bacillota</taxon>
        <taxon>Clostridia</taxon>
        <taxon>Peptostreptococcales</taxon>
        <taxon>Peptoclostridiaceae</taxon>
        <taxon>Peptoclostridium</taxon>
    </lineage>
</organism>
<dbReference type="GO" id="GO:0051539">
    <property type="term" value="F:4 iron, 4 sulfur cluster binding"/>
    <property type="evidence" value="ECO:0007669"/>
    <property type="project" value="UniProtKB-KW"/>
</dbReference>
<evidence type="ECO:0000313" key="14">
    <source>
        <dbReference type="Proteomes" id="UP000019591"/>
    </source>
</evidence>
<keyword evidence="10" id="KW-0411">Iron-sulfur</keyword>
<evidence type="ECO:0000256" key="6">
    <source>
        <dbReference type="ARBA" id="ARBA00022723"/>
    </source>
</evidence>
<keyword evidence="7" id="KW-0227">DNA damage</keyword>
<dbReference type="PANTHER" id="PTHR33693:SF1">
    <property type="entry name" value="TYPE-4 URACIL-DNA GLYCOSYLASE"/>
    <property type="match status" value="1"/>
</dbReference>
<dbReference type="Pfam" id="PF03167">
    <property type="entry name" value="UDG"/>
    <property type="match status" value="1"/>
</dbReference>
<evidence type="ECO:0000259" key="12">
    <source>
        <dbReference type="SMART" id="SM00986"/>
    </source>
</evidence>
<dbReference type="SMART" id="SM00987">
    <property type="entry name" value="UreE_C"/>
    <property type="match status" value="1"/>
</dbReference>
<keyword evidence="13" id="KW-0808">Transferase</keyword>
<name>W8TGS1_PEPAC</name>
<evidence type="ECO:0000256" key="3">
    <source>
        <dbReference type="ARBA" id="ARBA00012030"/>
    </source>
</evidence>
<dbReference type="InterPro" id="IPR036895">
    <property type="entry name" value="Uracil-DNA_glycosylase-like_sf"/>
</dbReference>
<dbReference type="GO" id="GO:0046872">
    <property type="term" value="F:metal ion binding"/>
    <property type="evidence" value="ECO:0007669"/>
    <property type="project" value="UniProtKB-KW"/>
</dbReference>
<dbReference type="RefSeq" id="WP_025434434.1">
    <property type="nucleotide sequence ID" value="NZ_CP007452.1"/>
</dbReference>
<accession>W8TGS1</accession>
<keyword evidence="11" id="KW-0234">DNA repair</keyword>
<comment type="catalytic activity">
    <reaction evidence="1">
        <text>Hydrolyzes single-stranded DNA or mismatched double-stranded DNA and polynucleotides, releasing free uracil.</text>
        <dbReference type="EC" id="3.2.2.27"/>
    </reaction>
</comment>
<dbReference type="STRING" id="1286171.EAL2_c00180"/>
<evidence type="ECO:0000313" key="13">
    <source>
        <dbReference type="EMBL" id="AHM55382.1"/>
    </source>
</evidence>
<evidence type="ECO:0000256" key="5">
    <source>
        <dbReference type="ARBA" id="ARBA00022485"/>
    </source>
</evidence>
<dbReference type="SUPFAM" id="SSF52141">
    <property type="entry name" value="Uracil-DNA glycosylase-like"/>
    <property type="match status" value="1"/>
</dbReference>
<dbReference type="EC" id="3.2.2.27" evidence="3"/>
<evidence type="ECO:0000256" key="7">
    <source>
        <dbReference type="ARBA" id="ARBA00022763"/>
    </source>
</evidence>
<evidence type="ECO:0000256" key="8">
    <source>
        <dbReference type="ARBA" id="ARBA00022801"/>
    </source>
</evidence>
<evidence type="ECO:0000256" key="2">
    <source>
        <dbReference type="ARBA" id="ARBA00006521"/>
    </source>
</evidence>
<keyword evidence="14" id="KW-1185">Reference proteome</keyword>
<dbReference type="EMBL" id="CP007452">
    <property type="protein sequence ID" value="AHM55382.1"/>
    <property type="molecule type" value="Genomic_DNA"/>
</dbReference>
<protein>
    <recommendedName>
        <fullName evidence="4">Type-4 uracil-DNA glycosylase</fullName>
        <ecNumber evidence="3">3.2.2.27</ecNumber>
    </recommendedName>
</protein>
<dbReference type="NCBIfam" id="TIGR00758">
    <property type="entry name" value="UDG_fam4"/>
    <property type="match status" value="1"/>
</dbReference>
<dbReference type="GO" id="GO:0004844">
    <property type="term" value="F:uracil DNA N-glycosylase activity"/>
    <property type="evidence" value="ECO:0007669"/>
    <property type="project" value="UniProtKB-EC"/>
</dbReference>
<evidence type="ECO:0000256" key="10">
    <source>
        <dbReference type="ARBA" id="ARBA00023014"/>
    </source>
</evidence>
<dbReference type="OrthoDB" id="5290748at2"/>
<dbReference type="GO" id="GO:0006281">
    <property type="term" value="P:DNA repair"/>
    <property type="evidence" value="ECO:0007669"/>
    <property type="project" value="UniProtKB-KW"/>
</dbReference>
<dbReference type="AlphaFoldDB" id="W8TGS1"/>
<evidence type="ECO:0000256" key="11">
    <source>
        <dbReference type="ARBA" id="ARBA00023204"/>
    </source>
</evidence>
<comment type="similarity">
    <text evidence="2">Belongs to the uracil-DNA glycosylase (UDG) superfamily. Type 4 (UDGa) family.</text>
</comment>
<keyword evidence="8" id="KW-0378">Hydrolase</keyword>
<sequence>MYSLSELEQLCRKCKKCRLWTTRKNVVFGEGAKNADIMFIGEGPGEQEDMLGRPFVGKAGKLLDKGIEALGLSRESIYIANIVKCRPPGNRVPEKDEADSCIEYLRWQVKLIDPKVIVLLGSTAGRNILGQDFRITRQRGTLFELGKFKIVPTYHPAAVLRDDMKKADFWSDLKLAIKIYEQIKNC</sequence>